<evidence type="ECO:0000259" key="10">
    <source>
        <dbReference type="PROSITE" id="PS50109"/>
    </source>
</evidence>
<dbReference type="InterPro" id="IPR050736">
    <property type="entry name" value="Sensor_HK_Regulatory"/>
</dbReference>
<keyword evidence="9" id="KW-0812">Transmembrane</keyword>
<dbReference type="EC" id="2.7.13.3" evidence="2"/>
<dbReference type="InterPro" id="IPR003661">
    <property type="entry name" value="HisK_dim/P_dom"/>
</dbReference>
<proteinExistence type="predicted"/>
<keyword evidence="4" id="KW-0808">Transferase</keyword>
<evidence type="ECO:0000256" key="9">
    <source>
        <dbReference type="SAM" id="Phobius"/>
    </source>
</evidence>
<organism evidence="11 12">
    <name type="scientific">Mucilaginibacter aquatilis</name>
    <dbReference type="NCBI Taxonomy" id="1517760"/>
    <lineage>
        <taxon>Bacteria</taxon>
        <taxon>Pseudomonadati</taxon>
        <taxon>Bacteroidota</taxon>
        <taxon>Sphingobacteriia</taxon>
        <taxon>Sphingobacteriales</taxon>
        <taxon>Sphingobacteriaceae</taxon>
        <taxon>Mucilaginibacter</taxon>
    </lineage>
</organism>
<sequence>MFNFYTCKFYTGRIRYIIVLCLTLLTNYGFAQKRKVDSLEKVLSQTMPDSSRLPLLQQLTEAYSGVDPHKKFYYANIYQNLAGKLGNKQAYADAYVHMGISYGIQSKLDSALYYFDVAYNQSKSINYQLGMGRSLACMAYAYDRLDDEQESIKYNIKALKVYKKIAYTRGINQCLVNIGSIYYDMKQYGLAESYFQQALKSYGAVNDKAGVGSALYELGNCYQATGQFVKALIHLNKSLQIRESVGDINGGSLSRKGLGRLYYKKGDYSEALRHFNIAITGFRTLHDKFEEATAHTMVADVYLALKQDEHAEEHALLAMSLALAAQSKIAISDALQKLVAVYKMRNQIEKAFHYQSRYIANQDSIQAENALKNVTLTEFNRIRVENAELTADNRQITRQITGYESQVKKYSSVIIIIIIVLASVCLLLIIQYRRNIEKQAANKLLTKQKEEIAQINITLEKLNHDLNEQMDLTHRQNVELERLNDVKNKFFSIVSHDLRSPLSTLQTLLEIYHDGEIGEKELSVLLIKLEDTILSTGNFLDNLLEWSKSQFEGIQINPVAFDVRNCIDENIQLYATKIGLKNLHIKHSIATPVNLFADRNMISLVIRNLLSNSVKFCNPGDSITFHAEIIDDRAVVYIKDTGRGMSDDDQDKVFNLDHTLTTGTQGEKGSHLGLILCRDMVMQNKGIIWFESTLGVGTTFYIDLPTV</sequence>
<dbReference type="InterPro" id="IPR011990">
    <property type="entry name" value="TPR-like_helical_dom_sf"/>
</dbReference>
<feature type="domain" description="Histidine kinase" evidence="10">
    <location>
        <begin position="493"/>
        <end position="707"/>
    </location>
</feature>
<dbReference type="SMART" id="SM00028">
    <property type="entry name" value="TPR"/>
    <property type="match status" value="5"/>
</dbReference>
<protein>
    <recommendedName>
        <fullName evidence="2">histidine kinase</fullName>
        <ecNumber evidence="2">2.7.13.3</ecNumber>
    </recommendedName>
</protein>
<dbReference type="EMBL" id="WQLA01000003">
    <property type="protein sequence ID" value="MVN91637.1"/>
    <property type="molecule type" value="Genomic_DNA"/>
</dbReference>
<evidence type="ECO:0000313" key="11">
    <source>
        <dbReference type="EMBL" id="MVN91637.1"/>
    </source>
</evidence>
<evidence type="ECO:0000256" key="2">
    <source>
        <dbReference type="ARBA" id="ARBA00012438"/>
    </source>
</evidence>
<dbReference type="PRINTS" id="PR00344">
    <property type="entry name" value="BCTRLSENSOR"/>
</dbReference>
<keyword evidence="9" id="KW-1133">Transmembrane helix</keyword>
<dbReference type="Proteomes" id="UP000434850">
    <property type="component" value="Unassembled WGS sequence"/>
</dbReference>
<evidence type="ECO:0000313" key="12">
    <source>
        <dbReference type="Proteomes" id="UP000434850"/>
    </source>
</evidence>
<comment type="catalytic activity">
    <reaction evidence="1">
        <text>ATP + protein L-histidine = ADP + protein N-phospho-L-histidine.</text>
        <dbReference type="EC" id="2.7.13.3"/>
    </reaction>
</comment>
<evidence type="ECO:0000256" key="8">
    <source>
        <dbReference type="SAM" id="Coils"/>
    </source>
</evidence>
<evidence type="ECO:0000256" key="7">
    <source>
        <dbReference type="PROSITE-ProRule" id="PRU00339"/>
    </source>
</evidence>
<evidence type="ECO:0000256" key="1">
    <source>
        <dbReference type="ARBA" id="ARBA00000085"/>
    </source>
</evidence>
<dbReference type="InterPro" id="IPR004358">
    <property type="entry name" value="Sig_transdc_His_kin-like_C"/>
</dbReference>
<dbReference type="PROSITE" id="PS50005">
    <property type="entry name" value="TPR"/>
    <property type="match status" value="1"/>
</dbReference>
<name>A0A6I4I9I7_9SPHI</name>
<dbReference type="InterPro" id="IPR005467">
    <property type="entry name" value="His_kinase_dom"/>
</dbReference>
<accession>A0A6I4I9I7</accession>
<keyword evidence="3" id="KW-0597">Phosphoprotein</keyword>
<reference evidence="11 12" key="1">
    <citation type="submission" date="2019-12" db="EMBL/GenBank/DDBJ databases">
        <title>Mucilaginibacter sp. HME9299 genome sequencing and assembly.</title>
        <authorList>
            <person name="Kang H."/>
            <person name="Kim H."/>
            <person name="Joh K."/>
        </authorList>
    </citation>
    <scope>NUCLEOTIDE SEQUENCE [LARGE SCALE GENOMIC DNA]</scope>
    <source>
        <strain evidence="11 12">HME9299</strain>
    </source>
</reference>
<dbReference type="SMART" id="SM00388">
    <property type="entry name" value="HisKA"/>
    <property type="match status" value="1"/>
</dbReference>
<feature type="repeat" description="TPR" evidence="7">
    <location>
        <begin position="212"/>
        <end position="245"/>
    </location>
</feature>
<evidence type="ECO:0000256" key="5">
    <source>
        <dbReference type="ARBA" id="ARBA00022777"/>
    </source>
</evidence>
<dbReference type="OrthoDB" id="9810447at2"/>
<dbReference type="SUPFAM" id="SSF47384">
    <property type="entry name" value="Homodimeric domain of signal transducing histidine kinase"/>
    <property type="match status" value="1"/>
</dbReference>
<evidence type="ECO:0000256" key="3">
    <source>
        <dbReference type="ARBA" id="ARBA00022553"/>
    </source>
</evidence>
<keyword evidence="5" id="KW-0418">Kinase</keyword>
<evidence type="ECO:0000256" key="4">
    <source>
        <dbReference type="ARBA" id="ARBA00022679"/>
    </source>
</evidence>
<dbReference type="Gene3D" id="1.10.287.130">
    <property type="match status" value="1"/>
</dbReference>
<dbReference type="PANTHER" id="PTHR43711">
    <property type="entry name" value="TWO-COMPONENT HISTIDINE KINASE"/>
    <property type="match status" value="1"/>
</dbReference>
<dbReference type="RefSeq" id="WP_157541934.1">
    <property type="nucleotide sequence ID" value="NZ_WQLA01000003.1"/>
</dbReference>
<dbReference type="Gene3D" id="1.25.40.10">
    <property type="entry name" value="Tetratricopeptide repeat domain"/>
    <property type="match status" value="2"/>
</dbReference>
<keyword evidence="12" id="KW-1185">Reference proteome</keyword>
<gene>
    <name evidence="11" type="ORF">GO816_10925</name>
</gene>
<dbReference type="SUPFAM" id="SSF55874">
    <property type="entry name" value="ATPase domain of HSP90 chaperone/DNA topoisomerase II/histidine kinase"/>
    <property type="match status" value="1"/>
</dbReference>
<dbReference type="SMART" id="SM00387">
    <property type="entry name" value="HATPase_c"/>
    <property type="match status" value="1"/>
</dbReference>
<keyword evidence="6" id="KW-0902">Two-component regulatory system</keyword>
<dbReference type="GO" id="GO:0000155">
    <property type="term" value="F:phosphorelay sensor kinase activity"/>
    <property type="evidence" value="ECO:0007669"/>
    <property type="project" value="InterPro"/>
</dbReference>
<dbReference type="InterPro" id="IPR036890">
    <property type="entry name" value="HATPase_C_sf"/>
</dbReference>
<dbReference type="Pfam" id="PF00512">
    <property type="entry name" value="HisKA"/>
    <property type="match status" value="1"/>
</dbReference>
<keyword evidence="7" id="KW-0802">TPR repeat</keyword>
<keyword evidence="9" id="KW-0472">Membrane</keyword>
<feature type="coiled-coil region" evidence="8">
    <location>
        <begin position="445"/>
        <end position="483"/>
    </location>
</feature>
<keyword evidence="8" id="KW-0175">Coiled coil</keyword>
<dbReference type="Pfam" id="PF13424">
    <property type="entry name" value="TPR_12"/>
    <property type="match status" value="1"/>
</dbReference>
<dbReference type="InterPro" id="IPR003594">
    <property type="entry name" value="HATPase_dom"/>
</dbReference>
<dbReference type="AlphaFoldDB" id="A0A6I4I9I7"/>
<dbReference type="Pfam" id="PF02518">
    <property type="entry name" value="HATPase_c"/>
    <property type="match status" value="1"/>
</dbReference>
<comment type="caution">
    <text evidence="11">The sequence shown here is derived from an EMBL/GenBank/DDBJ whole genome shotgun (WGS) entry which is preliminary data.</text>
</comment>
<dbReference type="SUPFAM" id="SSF48452">
    <property type="entry name" value="TPR-like"/>
    <property type="match status" value="2"/>
</dbReference>
<dbReference type="InterPro" id="IPR019734">
    <property type="entry name" value="TPR_rpt"/>
</dbReference>
<dbReference type="CDD" id="cd00082">
    <property type="entry name" value="HisKA"/>
    <property type="match status" value="1"/>
</dbReference>
<dbReference type="Gene3D" id="3.30.565.10">
    <property type="entry name" value="Histidine kinase-like ATPase, C-terminal domain"/>
    <property type="match status" value="1"/>
</dbReference>
<dbReference type="PROSITE" id="PS50109">
    <property type="entry name" value="HIS_KIN"/>
    <property type="match status" value="1"/>
</dbReference>
<feature type="transmembrane region" description="Helical" evidence="9">
    <location>
        <begin position="410"/>
        <end position="430"/>
    </location>
</feature>
<dbReference type="PANTHER" id="PTHR43711:SF31">
    <property type="entry name" value="HISTIDINE KINASE"/>
    <property type="match status" value="1"/>
</dbReference>
<dbReference type="InterPro" id="IPR036097">
    <property type="entry name" value="HisK_dim/P_sf"/>
</dbReference>
<evidence type="ECO:0000256" key="6">
    <source>
        <dbReference type="ARBA" id="ARBA00023012"/>
    </source>
</evidence>